<sequence>MYSQSKNLMATLYGTAFEQLSDEERDAITKKPKVISEEVVTDEKGRRRFHGAFTGGFSAGYFNTAGSKHGWVPQTFKSSRESRAENAGVSAEDFMDEEDLGEFGIAAKSSEQDRILWILFLGLASPFVGMERSTNVLPSTSAANEDDSVTSKLSELLRPLNDSIGVRLLKKMGWREGKGIGLRMSRRALEKQKVIDAVSRGEAAVFDEEAVAEVENRAHQVDFARMTSLHCSLTPKKMFMVLATILFKKECSRSKLWRAFGVGAFEEDDEDIYTSYDLSQYDFEIGQSASSGVKETARFDSTFVPAKKSASSARKFFPGIKPPSNFRRTRGSSKVSSKPKPAEYEPFEEEPIKAHRFKKYVSYLKRWIYFEQPVELTRLEWGQQLAEFQNALTPSLFYLKSVRDSNHWLKLILPNRSLSSSIPVSKKRVMMMMIRRK</sequence>
<proteinExistence type="inferred from homology"/>
<evidence type="ECO:0000259" key="3">
    <source>
        <dbReference type="PROSITE" id="PS50174"/>
    </source>
</evidence>
<dbReference type="AlphaFoldDB" id="A0A915D271"/>
<evidence type="ECO:0000256" key="1">
    <source>
        <dbReference type="ARBA" id="ARBA00008600"/>
    </source>
</evidence>
<dbReference type="InterPro" id="IPR000467">
    <property type="entry name" value="G_patch_dom"/>
</dbReference>
<evidence type="ECO:0000313" key="4">
    <source>
        <dbReference type="Proteomes" id="UP000887574"/>
    </source>
</evidence>
<dbReference type="GO" id="GO:0006397">
    <property type="term" value="P:mRNA processing"/>
    <property type="evidence" value="ECO:0007669"/>
    <property type="project" value="InterPro"/>
</dbReference>
<keyword evidence="4" id="KW-1185">Reference proteome</keyword>
<dbReference type="InterPro" id="IPR011666">
    <property type="entry name" value="DUF1604"/>
</dbReference>
<feature type="domain" description="G-patch" evidence="3">
    <location>
        <begin position="161"/>
        <end position="181"/>
    </location>
</feature>
<comment type="similarity">
    <text evidence="1">Belongs to the GPATCH1 family.</text>
</comment>
<dbReference type="PROSITE" id="PS50174">
    <property type="entry name" value="G_PATCH"/>
    <property type="match status" value="1"/>
</dbReference>
<accession>A0A915D271</accession>
<dbReference type="Pfam" id="PF07713">
    <property type="entry name" value="DUF1604"/>
    <property type="match status" value="1"/>
</dbReference>
<name>A0A915D271_9BILA</name>
<feature type="region of interest" description="Disordered" evidence="2">
    <location>
        <begin position="322"/>
        <end position="342"/>
    </location>
</feature>
<dbReference type="Pfam" id="PF01585">
    <property type="entry name" value="G-patch"/>
    <property type="match status" value="1"/>
</dbReference>
<dbReference type="PANTHER" id="PTHR13384:SF19">
    <property type="entry name" value="G PATCH DOMAIN-CONTAINING PROTEIN 1"/>
    <property type="match status" value="1"/>
</dbReference>
<dbReference type="WBParaSite" id="jg15057">
    <property type="protein sequence ID" value="jg15057"/>
    <property type="gene ID" value="jg15057"/>
</dbReference>
<dbReference type="PANTHER" id="PTHR13384">
    <property type="entry name" value="G PATCH DOMAIN-CONTAINING PROTEIN 1"/>
    <property type="match status" value="1"/>
</dbReference>
<dbReference type="GO" id="GO:0003723">
    <property type="term" value="F:RNA binding"/>
    <property type="evidence" value="ECO:0007669"/>
    <property type="project" value="TreeGrafter"/>
</dbReference>
<protein>
    <submittedName>
        <fullName evidence="5">G-patch domain-containing protein</fullName>
    </submittedName>
</protein>
<organism evidence="4 5">
    <name type="scientific">Ditylenchus dipsaci</name>
    <dbReference type="NCBI Taxonomy" id="166011"/>
    <lineage>
        <taxon>Eukaryota</taxon>
        <taxon>Metazoa</taxon>
        <taxon>Ecdysozoa</taxon>
        <taxon>Nematoda</taxon>
        <taxon>Chromadorea</taxon>
        <taxon>Rhabditida</taxon>
        <taxon>Tylenchina</taxon>
        <taxon>Tylenchomorpha</taxon>
        <taxon>Sphaerularioidea</taxon>
        <taxon>Anguinidae</taxon>
        <taxon>Anguininae</taxon>
        <taxon>Ditylenchus</taxon>
    </lineage>
</organism>
<reference evidence="5" key="1">
    <citation type="submission" date="2022-11" db="UniProtKB">
        <authorList>
            <consortium name="WormBaseParasite"/>
        </authorList>
    </citation>
    <scope>IDENTIFICATION</scope>
</reference>
<dbReference type="GO" id="GO:0005634">
    <property type="term" value="C:nucleus"/>
    <property type="evidence" value="ECO:0007669"/>
    <property type="project" value="TreeGrafter"/>
</dbReference>
<evidence type="ECO:0000313" key="5">
    <source>
        <dbReference type="WBParaSite" id="jg15057"/>
    </source>
</evidence>
<dbReference type="Proteomes" id="UP000887574">
    <property type="component" value="Unplaced"/>
</dbReference>
<evidence type="ECO:0000256" key="2">
    <source>
        <dbReference type="SAM" id="MobiDB-lite"/>
    </source>
</evidence>